<proteinExistence type="predicted"/>
<accession>A0A820C377</accession>
<name>A0A820C377_9BILA</name>
<organism evidence="2 3">
    <name type="scientific">Rotaria magnacalcarata</name>
    <dbReference type="NCBI Taxonomy" id="392030"/>
    <lineage>
        <taxon>Eukaryota</taxon>
        <taxon>Metazoa</taxon>
        <taxon>Spiralia</taxon>
        <taxon>Gnathifera</taxon>
        <taxon>Rotifera</taxon>
        <taxon>Eurotatoria</taxon>
        <taxon>Bdelloidea</taxon>
        <taxon>Philodinida</taxon>
        <taxon>Philodinidae</taxon>
        <taxon>Rotaria</taxon>
    </lineage>
</organism>
<sequence>MPEYKKKFNQSWLNKLDSNGNSVKTWLKQGLSETAFICTICRTSDLNCSIKGWKAVEQHMQNEKLKENNLNALKNNSQLTFSISATISFTSSTHTFQLVDPNKPLLFDDKESQTKILWALKSVQNASF</sequence>
<reference evidence="2" key="1">
    <citation type="submission" date="2021-02" db="EMBL/GenBank/DDBJ databases">
        <authorList>
            <person name="Nowell W R."/>
        </authorList>
    </citation>
    <scope>NUCLEOTIDE SEQUENCE</scope>
</reference>
<dbReference type="EMBL" id="CAJNRF010003568">
    <property type="protein sequence ID" value="CAF2052116.1"/>
    <property type="molecule type" value="Genomic_DNA"/>
</dbReference>
<dbReference type="AlphaFoldDB" id="A0A820C377"/>
<dbReference type="Proteomes" id="UP000663866">
    <property type="component" value="Unassembled WGS sequence"/>
</dbReference>
<comment type="caution">
    <text evidence="2">The sequence shown here is derived from an EMBL/GenBank/DDBJ whole genome shotgun (WGS) entry which is preliminary data.</text>
</comment>
<evidence type="ECO:0000313" key="3">
    <source>
        <dbReference type="Proteomes" id="UP000663866"/>
    </source>
</evidence>
<evidence type="ECO:0000313" key="2">
    <source>
        <dbReference type="EMBL" id="CAF4215431.1"/>
    </source>
</evidence>
<keyword evidence="3" id="KW-1185">Reference proteome</keyword>
<evidence type="ECO:0000313" key="1">
    <source>
        <dbReference type="EMBL" id="CAF2052116.1"/>
    </source>
</evidence>
<gene>
    <name evidence="2" type="ORF">OVN521_LOCUS27141</name>
    <name evidence="1" type="ORF">WKI299_LOCUS10353</name>
</gene>
<dbReference type="EMBL" id="CAJOBG010007394">
    <property type="protein sequence ID" value="CAF4215431.1"/>
    <property type="molecule type" value="Genomic_DNA"/>
</dbReference>
<protein>
    <submittedName>
        <fullName evidence="2">Uncharacterized protein</fullName>
    </submittedName>
</protein>
<dbReference type="Proteomes" id="UP000663856">
    <property type="component" value="Unassembled WGS sequence"/>
</dbReference>